<evidence type="ECO:0000256" key="3">
    <source>
        <dbReference type="ARBA" id="ARBA00022490"/>
    </source>
</evidence>
<keyword evidence="7 8" id="KW-0961">Cell wall biogenesis/degradation</keyword>
<dbReference type="GO" id="GO:0008764">
    <property type="term" value="F:UDP-N-acetylmuramoylalanine-D-glutamate ligase activity"/>
    <property type="evidence" value="ECO:0007669"/>
    <property type="project" value="UniProtKB-UniRule"/>
</dbReference>
<dbReference type="UniPathway" id="UPA00219"/>
<comment type="function">
    <text evidence="7 8">Cell wall formation. Catalyzes the addition of glutamate to the nucleotide precursor UDP-N-acetylmuramoyl-L-alanine (UMA).</text>
</comment>
<dbReference type="PANTHER" id="PTHR43692:SF1">
    <property type="entry name" value="UDP-N-ACETYLMURAMOYLALANINE--D-GLUTAMATE LIGASE"/>
    <property type="match status" value="1"/>
</dbReference>
<dbReference type="SUPFAM" id="SSF53623">
    <property type="entry name" value="MurD-like peptide ligases, catalytic domain"/>
    <property type="match status" value="1"/>
</dbReference>
<evidence type="ECO:0000256" key="5">
    <source>
        <dbReference type="ARBA" id="ARBA00022741"/>
    </source>
</evidence>
<dbReference type="SUPFAM" id="SSF51984">
    <property type="entry name" value="MurCD N-terminal domain"/>
    <property type="match status" value="1"/>
</dbReference>
<name>E3D103_9BACT</name>
<dbReference type="Proteomes" id="UP000005096">
    <property type="component" value="Chromosome"/>
</dbReference>
<dbReference type="InterPro" id="IPR036615">
    <property type="entry name" value="Mur_ligase_C_dom_sf"/>
</dbReference>
<keyword evidence="3 7" id="KW-0963">Cytoplasm</keyword>
<comment type="catalytic activity">
    <reaction evidence="7 8">
        <text>UDP-N-acetyl-alpha-D-muramoyl-L-alanine + D-glutamate + ATP = UDP-N-acetyl-alpha-D-muramoyl-L-alanyl-D-glutamate + ADP + phosphate + H(+)</text>
        <dbReference type="Rhea" id="RHEA:16429"/>
        <dbReference type="ChEBI" id="CHEBI:15378"/>
        <dbReference type="ChEBI" id="CHEBI:29986"/>
        <dbReference type="ChEBI" id="CHEBI:30616"/>
        <dbReference type="ChEBI" id="CHEBI:43474"/>
        <dbReference type="ChEBI" id="CHEBI:83898"/>
        <dbReference type="ChEBI" id="CHEBI:83900"/>
        <dbReference type="ChEBI" id="CHEBI:456216"/>
        <dbReference type="EC" id="6.3.2.9"/>
    </reaction>
</comment>
<dbReference type="PaxDb" id="584708-Apau_1490"/>
<keyword evidence="7 8" id="KW-0132">Cell division</keyword>
<dbReference type="HAMAP" id="MF_00639">
    <property type="entry name" value="MurD"/>
    <property type="match status" value="1"/>
</dbReference>
<dbReference type="InterPro" id="IPR004101">
    <property type="entry name" value="Mur_ligase_C"/>
</dbReference>
<dbReference type="Pfam" id="PF08245">
    <property type="entry name" value="Mur_ligase_M"/>
    <property type="match status" value="1"/>
</dbReference>
<keyword evidence="5 7" id="KW-0547">Nucleotide-binding</keyword>
<sequence>MKNLRQWEGKRATVFGAGVSGLALAELAKDLGMEVFVTEQRPLEEGARERLRSRGIGFEEGGHTPRVFETDLFLLGSGIAPRVPQIQQALSQGVEVMGELDFVSPFLRGSLLGVTGSNGKTTTTSLIGHLLREEGVRVSVAGNIGNPLASAVREEAEWVVAELSSFQLHWARRLRCSLAVVTNLAPDHIDWHGSYEAYVDAKANLVRALDPTTGMAIVQRSELPLLPPVSQTIPLSWTEDGEGEEGGVTLIRSRREALLSFPGLGKRRLFSFDALSLLGDHNLENAAMAATATTLVLKDAPKHVEEALTRFVAPPHRCQLVRELGKVRFVDDSKGTNVAATMTALTSLPGTKVILLGGQGKGESYGSLAKAVTEWARFAVLFGEEGERIGKALDDAGYHRWSLVRSLNEAVPLAYDKAEAGDSVLLSPACTSWDQYRNYKERGDHFRDLACSLKERPELGVS</sequence>
<feature type="binding site" evidence="7">
    <location>
        <begin position="116"/>
        <end position="122"/>
    </location>
    <ligand>
        <name>ATP</name>
        <dbReference type="ChEBI" id="CHEBI:30616"/>
    </ligand>
</feature>
<comment type="pathway">
    <text evidence="2 7 8">Cell wall biogenesis; peptidoglycan biosynthesis.</text>
</comment>
<dbReference type="Gene3D" id="3.90.190.20">
    <property type="entry name" value="Mur ligase, C-terminal domain"/>
    <property type="match status" value="1"/>
</dbReference>
<evidence type="ECO:0000259" key="10">
    <source>
        <dbReference type="Pfam" id="PF08245"/>
    </source>
</evidence>
<comment type="similarity">
    <text evidence="7">Belongs to the MurCDEF family.</text>
</comment>
<keyword evidence="6 7" id="KW-0067">ATP-binding</keyword>
<dbReference type="InterPro" id="IPR036565">
    <property type="entry name" value="Mur-like_cat_sf"/>
</dbReference>
<evidence type="ECO:0000256" key="4">
    <source>
        <dbReference type="ARBA" id="ARBA00022598"/>
    </source>
</evidence>
<dbReference type="NCBIfam" id="TIGR01087">
    <property type="entry name" value="murD"/>
    <property type="match status" value="1"/>
</dbReference>
<dbReference type="OrthoDB" id="9809796at2"/>
<dbReference type="GO" id="GO:0009252">
    <property type="term" value="P:peptidoglycan biosynthetic process"/>
    <property type="evidence" value="ECO:0007669"/>
    <property type="project" value="UniProtKB-UniRule"/>
</dbReference>
<evidence type="ECO:0000256" key="6">
    <source>
        <dbReference type="ARBA" id="ARBA00022840"/>
    </source>
</evidence>
<evidence type="ECO:0000256" key="1">
    <source>
        <dbReference type="ARBA" id="ARBA00004496"/>
    </source>
</evidence>
<keyword evidence="4 7" id="KW-0436">Ligase</keyword>
<keyword evidence="7 8" id="KW-0131">Cell cycle</keyword>
<keyword evidence="7 8" id="KW-0573">Peptidoglycan synthesis</keyword>
<dbReference type="RefSeq" id="WP_006301114.1">
    <property type="nucleotide sequence ID" value="NZ_CM001022.1"/>
</dbReference>
<dbReference type="STRING" id="584708.Apau_1490"/>
<keyword evidence="12" id="KW-1185">Reference proteome</keyword>
<dbReference type="Gene3D" id="3.40.50.720">
    <property type="entry name" value="NAD(P)-binding Rossmann-like Domain"/>
    <property type="match status" value="1"/>
</dbReference>
<dbReference type="EC" id="6.3.2.9" evidence="7 8"/>
<dbReference type="Pfam" id="PF02875">
    <property type="entry name" value="Mur_ligase_C"/>
    <property type="match status" value="1"/>
</dbReference>
<evidence type="ECO:0000259" key="9">
    <source>
        <dbReference type="Pfam" id="PF02875"/>
    </source>
</evidence>
<proteinExistence type="inferred from homology"/>
<dbReference type="eggNOG" id="COG0771">
    <property type="taxonomic scope" value="Bacteria"/>
</dbReference>
<evidence type="ECO:0000256" key="8">
    <source>
        <dbReference type="RuleBase" id="RU003664"/>
    </source>
</evidence>
<accession>E3D103</accession>
<dbReference type="InterPro" id="IPR013221">
    <property type="entry name" value="Mur_ligase_cen"/>
</dbReference>
<dbReference type="GO" id="GO:0008360">
    <property type="term" value="P:regulation of cell shape"/>
    <property type="evidence" value="ECO:0007669"/>
    <property type="project" value="UniProtKB-KW"/>
</dbReference>
<feature type="domain" description="Mur ligase C-terminal" evidence="9">
    <location>
        <begin position="316"/>
        <end position="430"/>
    </location>
</feature>
<evidence type="ECO:0000313" key="11">
    <source>
        <dbReference type="EMBL" id="EFQ23909.1"/>
    </source>
</evidence>
<evidence type="ECO:0000256" key="2">
    <source>
        <dbReference type="ARBA" id="ARBA00004752"/>
    </source>
</evidence>
<dbReference type="SUPFAM" id="SSF53244">
    <property type="entry name" value="MurD-like peptide ligases, peptide-binding domain"/>
    <property type="match status" value="1"/>
</dbReference>
<comment type="subcellular location">
    <subcellularLocation>
        <location evidence="1 7 8">Cytoplasm</location>
    </subcellularLocation>
</comment>
<organism evidence="11 12">
    <name type="scientific">Aminomonas paucivorans DSM 12260</name>
    <dbReference type="NCBI Taxonomy" id="584708"/>
    <lineage>
        <taxon>Bacteria</taxon>
        <taxon>Thermotogati</taxon>
        <taxon>Synergistota</taxon>
        <taxon>Synergistia</taxon>
        <taxon>Synergistales</taxon>
        <taxon>Synergistaceae</taxon>
        <taxon>Aminomonas</taxon>
    </lineage>
</organism>
<protein>
    <recommendedName>
        <fullName evidence="7 8">UDP-N-acetylmuramoylalanine--D-glutamate ligase</fullName>
        <ecNumber evidence="7 8">6.3.2.9</ecNumber>
    </recommendedName>
    <alternativeName>
        <fullName evidence="7">D-glutamic acid-adding enzyme</fullName>
    </alternativeName>
    <alternativeName>
        <fullName evidence="7">UDP-N-acetylmuramoyl-L-alanyl-D-glutamate synthetase</fullName>
    </alternativeName>
</protein>
<dbReference type="EMBL" id="CM001022">
    <property type="protein sequence ID" value="EFQ23909.1"/>
    <property type="molecule type" value="Genomic_DNA"/>
</dbReference>
<dbReference type="HOGENOM" id="CLU_032540_0_0_0"/>
<reference evidence="11 12" key="1">
    <citation type="journal article" date="2010" name="Stand. Genomic Sci.">
        <title>Non-contiguous finished genome sequence of Aminomonas paucivorans type strain (GLU-3).</title>
        <authorList>
            <person name="Pitluck S."/>
            <person name="Yasawong M."/>
            <person name="Held B."/>
            <person name="Lapidus A."/>
            <person name="Nolan M."/>
            <person name="Copeland A."/>
            <person name="Lucas S."/>
            <person name="Del Rio T.G."/>
            <person name="Tice H."/>
            <person name="Cheng J.F."/>
            <person name="Chertkov O."/>
            <person name="Goodwin L."/>
            <person name="Tapia R."/>
            <person name="Han C."/>
            <person name="Liolios K."/>
            <person name="Ivanova N."/>
            <person name="Mavromatis K."/>
            <person name="Ovchinnikova G."/>
            <person name="Pati A."/>
            <person name="Chen A."/>
            <person name="Palaniappan K."/>
            <person name="Land M."/>
            <person name="Hauser L."/>
            <person name="Chang Y.J."/>
            <person name="Jeffries C.D."/>
            <person name="Pukall R."/>
            <person name="Spring S."/>
            <person name="Rohde M."/>
            <person name="Sikorski J."/>
            <person name="Goker M."/>
            <person name="Woyke T."/>
            <person name="Bristow J."/>
            <person name="Eisen J.A."/>
            <person name="Markowitz V."/>
            <person name="Hugenholtz P."/>
            <person name="Kyrpides N.C."/>
            <person name="Klenk H.P."/>
        </authorList>
    </citation>
    <scope>NUCLEOTIDE SEQUENCE [LARGE SCALE GENOMIC DNA]</scope>
    <source>
        <strain evidence="11 12">DSM 12260</strain>
    </source>
</reference>
<dbReference type="Pfam" id="PF21377">
    <property type="entry name" value="MurD_N"/>
    <property type="match status" value="1"/>
</dbReference>
<dbReference type="InterPro" id="IPR005762">
    <property type="entry name" value="MurD"/>
</dbReference>
<dbReference type="GO" id="GO:0051301">
    <property type="term" value="P:cell division"/>
    <property type="evidence" value="ECO:0007669"/>
    <property type="project" value="UniProtKB-KW"/>
</dbReference>
<dbReference type="GO" id="GO:0071555">
    <property type="term" value="P:cell wall organization"/>
    <property type="evidence" value="ECO:0007669"/>
    <property type="project" value="UniProtKB-KW"/>
</dbReference>
<feature type="domain" description="Mur ligase central" evidence="10">
    <location>
        <begin position="114"/>
        <end position="292"/>
    </location>
</feature>
<dbReference type="GO" id="GO:0005524">
    <property type="term" value="F:ATP binding"/>
    <property type="evidence" value="ECO:0007669"/>
    <property type="project" value="UniProtKB-UniRule"/>
</dbReference>
<dbReference type="PANTHER" id="PTHR43692">
    <property type="entry name" value="UDP-N-ACETYLMURAMOYLALANINE--D-GLUTAMATE LIGASE"/>
    <property type="match status" value="1"/>
</dbReference>
<dbReference type="GO" id="GO:0005737">
    <property type="term" value="C:cytoplasm"/>
    <property type="evidence" value="ECO:0007669"/>
    <property type="project" value="UniProtKB-SubCell"/>
</dbReference>
<dbReference type="Gene3D" id="3.40.1190.10">
    <property type="entry name" value="Mur-like, catalytic domain"/>
    <property type="match status" value="1"/>
</dbReference>
<evidence type="ECO:0000313" key="12">
    <source>
        <dbReference type="Proteomes" id="UP000005096"/>
    </source>
</evidence>
<gene>
    <name evidence="7" type="primary">murD</name>
    <name evidence="11" type="ORF">Apau_1490</name>
</gene>
<dbReference type="AlphaFoldDB" id="E3D103"/>
<keyword evidence="7 8" id="KW-0133">Cell shape</keyword>
<evidence type="ECO:0000256" key="7">
    <source>
        <dbReference type="HAMAP-Rule" id="MF_00639"/>
    </source>
</evidence>